<comment type="subunit">
    <text evidence="7">The glycine cleavage system is composed of four proteins: P, T, L and H.</text>
</comment>
<keyword evidence="3 7" id="KW-0032">Aminotransferase</keyword>
<dbReference type="InterPro" id="IPR027266">
    <property type="entry name" value="TrmE/GcvT-like"/>
</dbReference>
<evidence type="ECO:0000256" key="7">
    <source>
        <dbReference type="HAMAP-Rule" id="MF_00259"/>
    </source>
</evidence>
<reference evidence="11 12" key="1">
    <citation type="submission" date="2016-06" db="EMBL/GenBank/DDBJ databases">
        <title>Domibacillus iocasae genome sequencing.</title>
        <authorList>
            <person name="Verma A."/>
            <person name="Pal Y."/>
            <person name="Ojha A.K."/>
            <person name="Krishnamurthi S."/>
        </authorList>
    </citation>
    <scope>NUCLEOTIDE SEQUENCE [LARGE SCALE GENOMIC DNA]</scope>
    <source>
        <strain evidence="11 12">DSM 29979</strain>
    </source>
</reference>
<dbReference type="Gene3D" id="4.10.1250.10">
    <property type="entry name" value="Aminomethyltransferase fragment"/>
    <property type="match status" value="1"/>
</dbReference>
<dbReference type="GO" id="GO:0004047">
    <property type="term" value="F:aminomethyltransferase activity"/>
    <property type="evidence" value="ECO:0007669"/>
    <property type="project" value="UniProtKB-UniRule"/>
</dbReference>
<dbReference type="InterPro" id="IPR013977">
    <property type="entry name" value="GcvT_C"/>
</dbReference>
<dbReference type="Proteomes" id="UP000095658">
    <property type="component" value="Unassembled WGS sequence"/>
</dbReference>
<comment type="catalytic activity">
    <reaction evidence="6 7">
        <text>N(6)-[(R)-S(8)-aminomethyldihydrolipoyl]-L-lysyl-[protein] + (6S)-5,6,7,8-tetrahydrofolate = N(6)-[(R)-dihydrolipoyl]-L-lysyl-[protein] + (6R)-5,10-methylene-5,6,7,8-tetrahydrofolate + NH4(+)</text>
        <dbReference type="Rhea" id="RHEA:16945"/>
        <dbReference type="Rhea" id="RHEA-COMP:10475"/>
        <dbReference type="Rhea" id="RHEA-COMP:10492"/>
        <dbReference type="ChEBI" id="CHEBI:15636"/>
        <dbReference type="ChEBI" id="CHEBI:28938"/>
        <dbReference type="ChEBI" id="CHEBI:57453"/>
        <dbReference type="ChEBI" id="CHEBI:83100"/>
        <dbReference type="ChEBI" id="CHEBI:83143"/>
        <dbReference type="EC" id="2.1.2.10"/>
    </reaction>
</comment>
<dbReference type="PANTHER" id="PTHR43757:SF2">
    <property type="entry name" value="AMINOMETHYLTRANSFERASE, MITOCHONDRIAL"/>
    <property type="match status" value="1"/>
</dbReference>
<dbReference type="Pfam" id="PF08669">
    <property type="entry name" value="GCV_T_C"/>
    <property type="match status" value="1"/>
</dbReference>
<dbReference type="InterPro" id="IPR029043">
    <property type="entry name" value="GcvT/YgfZ_C"/>
</dbReference>
<name>A0A1E7DPL8_9BACI</name>
<protein>
    <recommendedName>
        <fullName evidence="2 7">Aminomethyltransferase</fullName>
        <ecNumber evidence="2 7">2.1.2.10</ecNumber>
    </recommendedName>
    <alternativeName>
        <fullName evidence="5 7">Glycine cleavage system T protein</fullName>
    </alternativeName>
</protein>
<dbReference type="InterPro" id="IPR006223">
    <property type="entry name" value="GcvT"/>
</dbReference>
<evidence type="ECO:0000259" key="10">
    <source>
        <dbReference type="Pfam" id="PF08669"/>
    </source>
</evidence>
<dbReference type="GO" id="GO:0008483">
    <property type="term" value="F:transaminase activity"/>
    <property type="evidence" value="ECO:0007669"/>
    <property type="project" value="UniProtKB-KW"/>
</dbReference>
<dbReference type="NCBIfam" id="NF001567">
    <property type="entry name" value="PRK00389.1"/>
    <property type="match status" value="1"/>
</dbReference>
<dbReference type="OrthoDB" id="9774591at2"/>
<evidence type="ECO:0000259" key="9">
    <source>
        <dbReference type="Pfam" id="PF01571"/>
    </source>
</evidence>
<gene>
    <name evidence="7" type="primary">gcvT</name>
    <name evidence="11" type="ORF">BA724_06915</name>
</gene>
<dbReference type="SUPFAM" id="SSF101790">
    <property type="entry name" value="Aminomethyltransferase beta-barrel domain"/>
    <property type="match status" value="1"/>
</dbReference>
<dbReference type="FunFam" id="4.10.1250.10:FF:000001">
    <property type="entry name" value="Aminomethyltransferase"/>
    <property type="match status" value="1"/>
</dbReference>
<dbReference type="InterPro" id="IPR022903">
    <property type="entry name" value="GcvT_bac"/>
</dbReference>
<dbReference type="Pfam" id="PF01571">
    <property type="entry name" value="GCV_T"/>
    <property type="match status" value="1"/>
</dbReference>
<evidence type="ECO:0000256" key="8">
    <source>
        <dbReference type="PIRSR" id="PIRSR006487-1"/>
    </source>
</evidence>
<dbReference type="PIRSF" id="PIRSF006487">
    <property type="entry name" value="GcvT"/>
    <property type="match status" value="1"/>
</dbReference>
<dbReference type="Gene3D" id="3.30.70.1400">
    <property type="entry name" value="Aminomethyltransferase beta-barrel domains"/>
    <property type="match status" value="1"/>
</dbReference>
<dbReference type="SUPFAM" id="SSF103025">
    <property type="entry name" value="Folate-binding domain"/>
    <property type="match status" value="1"/>
</dbReference>
<dbReference type="HAMAP" id="MF_00259">
    <property type="entry name" value="GcvT"/>
    <property type="match status" value="1"/>
</dbReference>
<dbReference type="GO" id="GO:0005829">
    <property type="term" value="C:cytosol"/>
    <property type="evidence" value="ECO:0007669"/>
    <property type="project" value="TreeGrafter"/>
</dbReference>
<feature type="domain" description="GCVT N-terminal" evidence="9">
    <location>
        <begin position="12"/>
        <end position="262"/>
    </location>
</feature>
<dbReference type="Gene3D" id="2.40.30.110">
    <property type="entry name" value="Aminomethyltransferase beta-barrel domains"/>
    <property type="match status" value="1"/>
</dbReference>
<dbReference type="STRING" id="1714016.BA724_06915"/>
<dbReference type="EMBL" id="MAMP01000021">
    <property type="protein sequence ID" value="OES44989.1"/>
    <property type="molecule type" value="Genomic_DNA"/>
</dbReference>
<sequence length="365" mass="39690">MVELKKTPLFSEYGKYGAKVIDFGGWALPVQFTGIIEEHVAVRTNAGLFDVSHMGEVLVRGSGAKSFINHLVTNDVSALENGQALYTAMCYEDGGTVDDLIVYKKADGEWMLVINAANIDKDIDWMNKHVSGDVTVTNISDETALLAVQGPKAERILQTLTKEDLSAIRPFRFSDHVSIGGVDAVLISRTGYTGEDGFELYVPAKRVAALWQRLAEEGVPLCGLGARNTLRLEARLPLYGQELTKEISPLEAGIGFAVKTAKEAAFIGQAALQKQKETGLARKTVGIHMIDRGIPRTGYRILSEQGEPIGFVTSGTHSPTLKKPIGLAIVHADFSGIGTKFFVEIRKKKVEAAVVNIPFYKRGVN</sequence>
<dbReference type="PANTHER" id="PTHR43757">
    <property type="entry name" value="AMINOMETHYLTRANSFERASE"/>
    <property type="match status" value="1"/>
</dbReference>
<dbReference type="FunFam" id="2.40.30.110:FF:000003">
    <property type="entry name" value="Aminomethyltransferase"/>
    <property type="match status" value="1"/>
</dbReference>
<comment type="function">
    <text evidence="7">The glycine cleavage system catalyzes the degradation of glycine.</text>
</comment>
<dbReference type="InterPro" id="IPR028896">
    <property type="entry name" value="GcvT/YgfZ/DmdA"/>
</dbReference>
<evidence type="ECO:0000256" key="5">
    <source>
        <dbReference type="ARBA" id="ARBA00031395"/>
    </source>
</evidence>
<organism evidence="11 12">
    <name type="scientific">Domibacillus iocasae</name>
    <dbReference type="NCBI Taxonomy" id="1714016"/>
    <lineage>
        <taxon>Bacteria</taxon>
        <taxon>Bacillati</taxon>
        <taxon>Bacillota</taxon>
        <taxon>Bacilli</taxon>
        <taxon>Bacillales</taxon>
        <taxon>Bacillaceae</taxon>
        <taxon>Domibacillus</taxon>
    </lineage>
</organism>
<evidence type="ECO:0000313" key="12">
    <source>
        <dbReference type="Proteomes" id="UP000095658"/>
    </source>
</evidence>
<dbReference type="RefSeq" id="WP_069938611.1">
    <property type="nucleotide sequence ID" value="NZ_MAMP01000021.1"/>
</dbReference>
<proteinExistence type="inferred from homology"/>
<keyword evidence="12" id="KW-1185">Reference proteome</keyword>
<evidence type="ECO:0000256" key="4">
    <source>
        <dbReference type="ARBA" id="ARBA00022679"/>
    </source>
</evidence>
<feature type="binding site" evidence="8">
    <location>
        <position position="199"/>
    </location>
    <ligand>
        <name>substrate</name>
    </ligand>
</feature>
<accession>A0A1E7DPL8</accession>
<evidence type="ECO:0000313" key="11">
    <source>
        <dbReference type="EMBL" id="OES44989.1"/>
    </source>
</evidence>
<evidence type="ECO:0000256" key="3">
    <source>
        <dbReference type="ARBA" id="ARBA00022576"/>
    </source>
</evidence>
<evidence type="ECO:0000256" key="6">
    <source>
        <dbReference type="ARBA" id="ARBA00047665"/>
    </source>
</evidence>
<dbReference type="NCBIfam" id="TIGR00528">
    <property type="entry name" value="gcvT"/>
    <property type="match status" value="1"/>
</dbReference>
<comment type="caution">
    <text evidence="11">The sequence shown here is derived from an EMBL/GenBank/DDBJ whole genome shotgun (WGS) entry which is preliminary data.</text>
</comment>
<evidence type="ECO:0000256" key="2">
    <source>
        <dbReference type="ARBA" id="ARBA00012616"/>
    </source>
</evidence>
<keyword evidence="4 7" id="KW-0808">Transferase</keyword>
<feature type="domain" description="Aminomethyltransferase C-terminal" evidence="10">
    <location>
        <begin position="282"/>
        <end position="361"/>
    </location>
</feature>
<evidence type="ECO:0000256" key="1">
    <source>
        <dbReference type="ARBA" id="ARBA00008609"/>
    </source>
</evidence>
<dbReference type="GO" id="GO:0005960">
    <property type="term" value="C:glycine cleavage complex"/>
    <property type="evidence" value="ECO:0007669"/>
    <property type="project" value="InterPro"/>
</dbReference>
<dbReference type="FunFam" id="3.30.70.1400:FF:000001">
    <property type="entry name" value="Aminomethyltransferase"/>
    <property type="match status" value="1"/>
</dbReference>
<dbReference type="Gene3D" id="3.30.1360.120">
    <property type="entry name" value="Probable tRNA modification gtpase trme, domain 1"/>
    <property type="match status" value="1"/>
</dbReference>
<dbReference type="InterPro" id="IPR006222">
    <property type="entry name" value="GCVT_N"/>
</dbReference>
<dbReference type="GO" id="GO:0019464">
    <property type="term" value="P:glycine decarboxylation via glycine cleavage system"/>
    <property type="evidence" value="ECO:0007669"/>
    <property type="project" value="UniProtKB-UniRule"/>
</dbReference>
<comment type="similarity">
    <text evidence="1 7">Belongs to the GcvT family.</text>
</comment>
<dbReference type="EC" id="2.1.2.10" evidence="2 7"/>
<dbReference type="AlphaFoldDB" id="A0A1E7DPL8"/>